<feature type="non-terminal residue" evidence="9">
    <location>
        <position position="1"/>
    </location>
</feature>
<keyword evidence="5" id="KW-0378">Hydrolase</keyword>
<proteinExistence type="predicted"/>
<feature type="disulfide bond" evidence="7">
    <location>
        <begin position="180"/>
        <end position="194"/>
    </location>
</feature>
<feature type="disulfide bond" evidence="7">
    <location>
        <begin position="127"/>
        <end position="139"/>
    </location>
</feature>
<dbReference type="STRING" id="1754190.A0A1Y2BWI8"/>
<comment type="caution">
    <text evidence="7">Lacks conserved residue(s) required for the propagation of feature annotation.</text>
</comment>
<feature type="disulfide bond" evidence="7">
    <location>
        <begin position="16"/>
        <end position="30"/>
    </location>
</feature>
<feature type="disulfide bond" evidence="7">
    <location>
        <begin position="226"/>
        <end position="238"/>
    </location>
</feature>
<dbReference type="GO" id="GO:0046872">
    <property type="term" value="F:metal ion binding"/>
    <property type="evidence" value="ECO:0007669"/>
    <property type="project" value="UniProtKB-KW"/>
</dbReference>
<dbReference type="Gene3D" id="3.30.60.10">
    <property type="entry name" value="Endochitinase-like"/>
    <property type="match status" value="5"/>
</dbReference>
<evidence type="ECO:0000256" key="6">
    <source>
        <dbReference type="ARBA" id="ARBA00023277"/>
    </source>
</evidence>
<dbReference type="CDD" id="cd00035">
    <property type="entry name" value="ChtBD1"/>
    <property type="match status" value="1"/>
</dbReference>
<feature type="domain" description="Chitin-binding type-1" evidence="8">
    <location>
        <begin position="165"/>
        <end position="208"/>
    </location>
</feature>
<sequence>TGRCGSSYGFCNFGECCSKYGYCGTTEEYCGNGCQPAFGDCNQFNRTSKKPEPTTNSNKRCGSGVGICNFGECCSRDGYCGKTDEYCGNGCQHAFGDCNEEYIYPSPTKAPTQTPKTKRCGPGYGFCDFEECCSQDGYCGTTSEYCDSCQPIYSGRCDNNNSNKKKRCGLGYGFCGNNECCSKYGYCGTTEEYCGYGCQQYYGDRCDENGDEVESNKRCGFKYGYCSDDECCSKKGYCGKTEEHCGKGCQTFFGGYCNDDEDDGFPNFPIDF</sequence>
<feature type="domain" description="Chitin-binding type-1" evidence="8">
    <location>
        <begin position="117"/>
        <end position="159"/>
    </location>
</feature>
<gene>
    <name evidence="9" type="ORF">LY90DRAFT_386123</name>
</gene>
<dbReference type="OrthoDB" id="5985073at2759"/>
<dbReference type="PANTHER" id="PTHR46471:SF2">
    <property type="entry name" value="CHITIN DEACETYLASE-RELATED"/>
    <property type="match status" value="1"/>
</dbReference>
<keyword evidence="10" id="KW-1185">Reference proteome</keyword>
<comment type="caution">
    <text evidence="9">The sequence shown here is derived from an EMBL/GenBank/DDBJ whole genome shotgun (WGS) entry which is preliminary data.</text>
</comment>
<evidence type="ECO:0000256" key="4">
    <source>
        <dbReference type="ARBA" id="ARBA00022729"/>
    </source>
</evidence>
<evidence type="ECO:0000256" key="3">
    <source>
        <dbReference type="ARBA" id="ARBA00022723"/>
    </source>
</evidence>
<dbReference type="Proteomes" id="UP000193920">
    <property type="component" value="Unassembled WGS sequence"/>
</dbReference>
<dbReference type="AlphaFoldDB" id="A0A1Y2BWI8"/>
<dbReference type="GO" id="GO:0008061">
    <property type="term" value="F:chitin binding"/>
    <property type="evidence" value="ECO:0007669"/>
    <property type="project" value="UniProtKB-UniRule"/>
</dbReference>
<dbReference type="Pfam" id="PF00187">
    <property type="entry name" value="Chitin_bind_1"/>
    <property type="match status" value="2"/>
</dbReference>
<keyword evidence="4" id="KW-0732">Signal</keyword>
<feature type="disulfide bond" evidence="7">
    <location>
        <begin position="68"/>
        <end position="80"/>
    </location>
</feature>
<evidence type="ECO:0000256" key="2">
    <source>
        <dbReference type="ARBA" id="ARBA00022669"/>
    </source>
</evidence>
<feature type="domain" description="Chitin-binding type-1" evidence="8">
    <location>
        <begin position="58"/>
        <end position="100"/>
    </location>
</feature>
<reference evidence="9 10" key="1">
    <citation type="submission" date="2016-08" db="EMBL/GenBank/DDBJ databases">
        <title>A Parts List for Fungal Cellulosomes Revealed by Comparative Genomics.</title>
        <authorList>
            <consortium name="DOE Joint Genome Institute"/>
            <person name="Haitjema C.H."/>
            <person name="Gilmore S.P."/>
            <person name="Henske J.K."/>
            <person name="Solomon K.V."/>
            <person name="De Groot R."/>
            <person name="Kuo A."/>
            <person name="Mondo S.J."/>
            <person name="Salamov A.A."/>
            <person name="Labutti K."/>
            <person name="Zhao Z."/>
            <person name="Chiniquy J."/>
            <person name="Barry K."/>
            <person name="Brewer H.M."/>
            <person name="Purvine S.O."/>
            <person name="Wright A.T."/>
            <person name="Boxma B."/>
            <person name="Van Alen T."/>
            <person name="Hackstein J.H."/>
            <person name="Baker S.E."/>
            <person name="Grigoriev I.V."/>
            <person name="O'Malley M.A."/>
        </authorList>
    </citation>
    <scope>NUCLEOTIDE SEQUENCE [LARGE SCALE GENOMIC DNA]</scope>
    <source>
        <strain evidence="9 10">G1</strain>
    </source>
</reference>
<keyword evidence="6" id="KW-0119">Carbohydrate metabolism</keyword>
<dbReference type="InterPro" id="IPR036861">
    <property type="entry name" value="Endochitinase-like_sf"/>
</dbReference>
<accession>A0A1Y2BWI8</accession>
<protein>
    <recommendedName>
        <fullName evidence="8">Chitin-binding type-1 domain-containing protein</fullName>
    </recommendedName>
</protein>
<dbReference type="GO" id="GO:0016787">
    <property type="term" value="F:hydrolase activity"/>
    <property type="evidence" value="ECO:0007669"/>
    <property type="project" value="UniProtKB-KW"/>
</dbReference>
<keyword evidence="2 7" id="KW-0147">Chitin-binding</keyword>
<keyword evidence="7" id="KW-1015">Disulfide bond</keyword>
<evidence type="ECO:0000259" key="8">
    <source>
        <dbReference type="PROSITE" id="PS50941"/>
    </source>
</evidence>
<organism evidence="9 10">
    <name type="scientific">Neocallimastix californiae</name>
    <dbReference type="NCBI Taxonomy" id="1754190"/>
    <lineage>
        <taxon>Eukaryota</taxon>
        <taxon>Fungi</taxon>
        <taxon>Fungi incertae sedis</taxon>
        <taxon>Chytridiomycota</taxon>
        <taxon>Chytridiomycota incertae sedis</taxon>
        <taxon>Neocallimastigomycetes</taxon>
        <taxon>Neocallimastigales</taxon>
        <taxon>Neocallimastigaceae</taxon>
        <taxon>Neocallimastix</taxon>
    </lineage>
</organism>
<feature type="domain" description="Chitin-binding type-1" evidence="8">
    <location>
        <begin position="1"/>
        <end position="43"/>
    </location>
</feature>
<feature type="disulfide bond" evidence="7">
    <location>
        <begin position="132"/>
        <end position="146"/>
    </location>
</feature>
<dbReference type="EMBL" id="MCOG01000136">
    <property type="protein sequence ID" value="ORY38485.1"/>
    <property type="molecule type" value="Genomic_DNA"/>
</dbReference>
<keyword evidence="3" id="KW-0479">Metal-binding</keyword>
<dbReference type="InterPro" id="IPR001002">
    <property type="entry name" value="Chitin-bd_1"/>
</dbReference>
<comment type="cofactor">
    <cofactor evidence="1">
        <name>Co(2+)</name>
        <dbReference type="ChEBI" id="CHEBI:48828"/>
    </cofactor>
</comment>
<evidence type="ECO:0000256" key="7">
    <source>
        <dbReference type="PROSITE-ProRule" id="PRU00261"/>
    </source>
</evidence>
<evidence type="ECO:0000256" key="1">
    <source>
        <dbReference type="ARBA" id="ARBA00001941"/>
    </source>
</evidence>
<evidence type="ECO:0000256" key="5">
    <source>
        <dbReference type="ARBA" id="ARBA00022801"/>
    </source>
</evidence>
<name>A0A1Y2BWI8_9FUNG</name>
<feature type="domain" description="Chitin-binding type-1" evidence="8">
    <location>
        <begin position="216"/>
        <end position="259"/>
    </location>
</feature>
<dbReference type="PROSITE" id="PS00026">
    <property type="entry name" value="CHIT_BIND_I_1"/>
    <property type="match status" value="3"/>
</dbReference>
<evidence type="ECO:0000313" key="10">
    <source>
        <dbReference type="Proteomes" id="UP000193920"/>
    </source>
</evidence>
<dbReference type="PROSITE" id="PS50941">
    <property type="entry name" value="CHIT_BIND_I_2"/>
    <property type="match status" value="5"/>
</dbReference>
<feature type="disulfide bond" evidence="7">
    <location>
        <begin position="11"/>
        <end position="23"/>
    </location>
</feature>
<dbReference type="SUPFAM" id="SSF57016">
    <property type="entry name" value="Plant lectins/antimicrobial peptides"/>
    <property type="match status" value="5"/>
</dbReference>
<dbReference type="InterPro" id="IPR018371">
    <property type="entry name" value="Chitin-binding_1_CS"/>
</dbReference>
<dbReference type="SMART" id="SM00270">
    <property type="entry name" value="ChtBD1"/>
    <property type="match status" value="5"/>
</dbReference>
<feature type="disulfide bond" evidence="7">
    <location>
        <begin position="73"/>
        <end position="87"/>
    </location>
</feature>
<feature type="disulfide bond" evidence="7">
    <location>
        <begin position="175"/>
        <end position="187"/>
    </location>
</feature>
<feature type="disulfide bond" evidence="7">
    <location>
        <begin position="231"/>
        <end position="245"/>
    </location>
</feature>
<dbReference type="PANTHER" id="PTHR46471">
    <property type="entry name" value="CHITIN DEACETYLASE"/>
    <property type="match status" value="1"/>
</dbReference>
<evidence type="ECO:0000313" key="9">
    <source>
        <dbReference type="EMBL" id="ORY38485.1"/>
    </source>
</evidence>